<reference evidence="3" key="1">
    <citation type="submission" date="2015-12" db="EMBL/GenBank/DDBJ databases">
        <title>Update maize B73 reference genome by single molecule sequencing technologies.</title>
        <authorList>
            <consortium name="Maize Genome Sequencing Project"/>
            <person name="Ware D."/>
        </authorList>
    </citation>
    <scope>NUCLEOTIDE SEQUENCE [LARGE SCALE GENOMIC DNA]</scope>
    <source>
        <strain evidence="3">cv. B73</strain>
    </source>
</reference>
<dbReference type="EnsemblPlants" id="Zm00001eb121030_T001">
    <property type="protein sequence ID" value="Zm00001eb121030_P001"/>
    <property type="gene ID" value="Zm00001eb121030"/>
</dbReference>
<dbReference type="InParanoid" id="A0A804MYD7"/>
<reference evidence="2" key="3">
    <citation type="submission" date="2021-05" db="UniProtKB">
        <authorList>
            <consortium name="EnsemblPlants"/>
        </authorList>
    </citation>
    <scope>IDENTIFICATION</scope>
    <source>
        <strain evidence="2">cv. B73</strain>
    </source>
</reference>
<evidence type="ECO:0000313" key="2">
    <source>
        <dbReference type="EnsemblPlants" id="Zm00001eb121030_P001"/>
    </source>
</evidence>
<feature type="compositionally biased region" description="Basic and acidic residues" evidence="1">
    <location>
        <begin position="37"/>
        <end position="47"/>
    </location>
</feature>
<accession>A0A804MYD7</accession>
<proteinExistence type="predicted"/>
<feature type="region of interest" description="Disordered" evidence="1">
    <location>
        <begin position="88"/>
        <end position="129"/>
    </location>
</feature>
<feature type="region of interest" description="Disordered" evidence="1">
    <location>
        <begin position="163"/>
        <end position="191"/>
    </location>
</feature>
<protein>
    <submittedName>
        <fullName evidence="2">Uncharacterized protein</fullName>
    </submittedName>
</protein>
<name>A0A804MYD7_MAIZE</name>
<keyword evidence="3" id="KW-1185">Reference proteome</keyword>
<dbReference type="AlphaFoldDB" id="A0A804MYD7"/>
<dbReference type="Gramene" id="Zm00001eb121030_T001">
    <property type="protein sequence ID" value="Zm00001eb121030_P001"/>
    <property type="gene ID" value="Zm00001eb121030"/>
</dbReference>
<reference evidence="2" key="2">
    <citation type="submission" date="2019-07" db="EMBL/GenBank/DDBJ databases">
        <authorList>
            <person name="Seetharam A."/>
            <person name="Woodhouse M."/>
            <person name="Cannon E."/>
        </authorList>
    </citation>
    <scope>NUCLEOTIDE SEQUENCE [LARGE SCALE GENOMIC DNA]</scope>
    <source>
        <strain evidence="2">cv. B73</strain>
    </source>
</reference>
<dbReference type="Proteomes" id="UP000007305">
    <property type="component" value="Chromosome 3"/>
</dbReference>
<feature type="region of interest" description="Disordered" evidence="1">
    <location>
        <begin position="1"/>
        <end position="47"/>
    </location>
</feature>
<organism evidence="2 3">
    <name type="scientific">Zea mays</name>
    <name type="common">Maize</name>
    <dbReference type="NCBI Taxonomy" id="4577"/>
    <lineage>
        <taxon>Eukaryota</taxon>
        <taxon>Viridiplantae</taxon>
        <taxon>Streptophyta</taxon>
        <taxon>Embryophyta</taxon>
        <taxon>Tracheophyta</taxon>
        <taxon>Spermatophyta</taxon>
        <taxon>Magnoliopsida</taxon>
        <taxon>Liliopsida</taxon>
        <taxon>Poales</taxon>
        <taxon>Poaceae</taxon>
        <taxon>PACMAD clade</taxon>
        <taxon>Panicoideae</taxon>
        <taxon>Andropogonodae</taxon>
        <taxon>Andropogoneae</taxon>
        <taxon>Tripsacinae</taxon>
        <taxon>Zea</taxon>
    </lineage>
</organism>
<sequence length="191" mass="20345">MRLRIFASPGARHADRQTDGRSTGGAQLGAEGAELPEPGHEAAAEVEPHEALEATDGVAAHEERRDAAALDRRRQLLLLRGAGVQLDHGGVRAHRRQQPPHHVRHAAAAPGEDHHGALADQPPHARRGGLLLPGRVDGQTTPDAHRLHAAAGYGVHYLLATAGQKDRKGKGRPRLPAAGSEERRRVPAAHI</sequence>
<evidence type="ECO:0000256" key="1">
    <source>
        <dbReference type="SAM" id="MobiDB-lite"/>
    </source>
</evidence>
<feature type="compositionally biased region" description="Basic residues" evidence="1">
    <location>
        <begin position="91"/>
        <end position="105"/>
    </location>
</feature>
<evidence type="ECO:0000313" key="3">
    <source>
        <dbReference type="Proteomes" id="UP000007305"/>
    </source>
</evidence>